<protein>
    <submittedName>
        <fullName evidence="1">Uncharacterized protein</fullName>
    </submittedName>
</protein>
<keyword evidence="1" id="KW-0496">Mitochondrion</keyword>
<dbReference type="EMBL" id="OVEO01000010">
    <property type="protein sequence ID" value="SPQ98692.1"/>
    <property type="molecule type" value="Genomic_DNA"/>
</dbReference>
<organism evidence="1 2">
    <name type="scientific">Plasmodiophora brassicae</name>
    <name type="common">Clubroot disease agent</name>
    <dbReference type="NCBI Taxonomy" id="37360"/>
    <lineage>
        <taxon>Eukaryota</taxon>
        <taxon>Sar</taxon>
        <taxon>Rhizaria</taxon>
        <taxon>Endomyxa</taxon>
        <taxon>Phytomyxea</taxon>
        <taxon>Plasmodiophorida</taxon>
        <taxon>Plasmodiophoridae</taxon>
        <taxon>Plasmodiophora</taxon>
    </lineage>
</organism>
<dbReference type="AlphaFoldDB" id="A0A3P3YEX7"/>
<dbReference type="Proteomes" id="UP000290189">
    <property type="component" value="Unassembled WGS sequence"/>
</dbReference>
<name>A0A3P3YEX7_PLABS</name>
<evidence type="ECO:0000313" key="2">
    <source>
        <dbReference type="Proteomes" id="UP000290189"/>
    </source>
</evidence>
<gene>
    <name evidence="1" type="ORF">PLBR_LOCUS5907</name>
</gene>
<geneLocation type="mitochondrion" evidence="1"/>
<evidence type="ECO:0000313" key="1">
    <source>
        <dbReference type="EMBL" id="SPQ98692.1"/>
    </source>
</evidence>
<reference evidence="1 2" key="1">
    <citation type="submission" date="2018-03" db="EMBL/GenBank/DDBJ databases">
        <authorList>
            <person name="Fogelqvist J."/>
        </authorList>
    </citation>
    <scope>NUCLEOTIDE SEQUENCE [LARGE SCALE GENOMIC DNA]</scope>
</reference>
<sequence>MADDVLNAIETMSMACRQCAHVTVAGIDQHRVFIATGSWSVAGAPPRLDAVLLEVNVAKNVKRPLRREQDVVVAFNPFDVQGPNRTTRRKTRPDVVLGFHLHVGRAHLRFVGLGTRAGSIATPNSWRISPTGTWAILRSTR</sequence>
<accession>A0A3P3YEX7</accession>
<proteinExistence type="predicted"/>